<dbReference type="Proteomes" id="UP001610335">
    <property type="component" value="Unassembled WGS sequence"/>
</dbReference>
<evidence type="ECO:0000259" key="1">
    <source>
        <dbReference type="Pfam" id="PF06985"/>
    </source>
</evidence>
<dbReference type="PANTHER" id="PTHR33112:SF12">
    <property type="entry name" value="HETEROKARYON INCOMPATIBILITY DOMAIN-CONTAINING PROTEIN"/>
    <property type="match status" value="1"/>
</dbReference>
<comment type="caution">
    <text evidence="2">The sequence shown here is derived from an EMBL/GenBank/DDBJ whole genome shotgun (WGS) entry which is preliminary data.</text>
</comment>
<sequence length="659" mass="73807">MIVVGLSAAQICEVKEATHEILLYLGLPQASQPKGSSALSADIYASYSEAGGVSAIWVGDLHIDDIQSGSTASPVGEMVSWPLLLGKINECYETHSECQQNPRGSLPPRFRVIDVKRRCLVETSTCRFVALSYVWGLSPQSSPLAALRTTVNGMKIDGGLPSSSIPQTIEDAITICVQLDERYLWADRLCIIQDDAEDLKNQIEAMGEIYSSAQIVLVAAYGDSMNFGIPGISYPRKAVQYCEGIFDLRIINLVRECEDDPLNIWDTRGWTYQEAVLSNRRLYFTNSQAFFECEHLIYHEDQFNTEKSRNELFSTRLTISEDMSHFQSFTRHLSHYTSRKLTNPSDAYKALYGISNALYKGRSGILNGLPLLDFDRGLLWYPSTGNYTIERHEIQGEILPTWSWSSAMGLSDSVHYQGKDFYGTLAPWYCLNSHISSSSSIAALNAHHGSQPDDDWQVYMAIAIKEGCVENMSLAFSLETDNFTTVRELFDACWKDYRSFRLEAIPLTMKTDEIPHSIPTDGTKQGVIATRSQTARLRVTPDSSYLVNIINSEGDMIGQLCGDAANLREQALSPGYDSDIEFEFISLSLYGQAVRSYSTEKLRGKKYTDVDGVSLSKVPHVNVLMIVGNGGVARRRELGWIYLVEWGKLRREWKVVVLE</sequence>
<keyword evidence="3" id="KW-1185">Reference proteome</keyword>
<gene>
    <name evidence="2" type="ORF">BDW59DRAFT_170542</name>
</gene>
<dbReference type="EMBL" id="JBFXLS010000016">
    <property type="protein sequence ID" value="KAL2829537.1"/>
    <property type="molecule type" value="Genomic_DNA"/>
</dbReference>
<protein>
    <submittedName>
        <fullName evidence="2">Heterokaryon incompatibility protein-domain-containing protein</fullName>
    </submittedName>
</protein>
<evidence type="ECO:0000313" key="3">
    <source>
        <dbReference type="Proteomes" id="UP001610335"/>
    </source>
</evidence>
<dbReference type="InterPro" id="IPR010730">
    <property type="entry name" value="HET"/>
</dbReference>
<dbReference type="PANTHER" id="PTHR33112">
    <property type="entry name" value="DOMAIN PROTEIN, PUTATIVE-RELATED"/>
    <property type="match status" value="1"/>
</dbReference>
<proteinExistence type="predicted"/>
<feature type="domain" description="Heterokaryon incompatibility" evidence="1">
    <location>
        <begin position="128"/>
        <end position="274"/>
    </location>
</feature>
<evidence type="ECO:0000313" key="2">
    <source>
        <dbReference type="EMBL" id="KAL2829537.1"/>
    </source>
</evidence>
<name>A0ABR4IP47_9EURO</name>
<reference evidence="2 3" key="1">
    <citation type="submission" date="2024-07" db="EMBL/GenBank/DDBJ databases">
        <title>Section-level genome sequencing and comparative genomics of Aspergillus sections Usti and Cavernicolus.</title>
        <authorList>
            <consortium name="Lawrence Berkeley National Laboratory"/>
            <person name="Nybo J.L."/>
            <person name="Vesth T.C."/>
            <person name="Theobald S."/>
            <person name="Frisvad J.C."/>
            <person name="Larsen T.O."/>
            <person name="Kjaerboelling I."/>
            <person name="Rothschild-Mancinelli K."/>
            <person name="Lyhne E.K."/>
            <person name="Kogle M.E."/>
            <person name="Barry K."/>
            <person name="Clum A."/>
            <person name="Na H."/>
            <person name="Ledsgaard L."/>
            <person name="Lin J."/>
            <person name="Lipzen A."/>
            <person name="Kuo A."/>
            <person name="Riley R."/>
            <person name="Mondo S."/>
            <person name="LaButti K."/>
            <person name="Haridas S."/>
            <person name="Pangalinan J."/>
            <person name="Salamov A.A."/>
            <person name="Simmons B.A."/>
            <person name="Magnuson J.K."/>
            <person name="Chen J."/>
            <person name="Drula E."/>
            <person name="Henrissat B."/>
            <person name="Wiebenga A."/>
            <person name="Lubbers R.J."/>
            <person name="Gomes A.C."/>
            <person name="Makela M.R."/>
            <person name="Stajich J."/>
            <person name="Grigoriev I.V."/>
            <person name="Mortensen U.H."/>
            <person name="De vries R.P."/>
            <person name="Baker S.E."/>
            <person name="Andersen M.R."/>
        </authorList>
    </citation>
    <scope>NUCLEOTIDE SEQUENCE [LARGE SCALE GENOMIC DNA]</scope>
    <source>
        <strain evidence="2 3">CBS 600.67</strain>
    </source>
</reference>
<accession>A0ABR4IP47</accession>
<organism evidence="2 3">
    <name type="scientific">Aspergillus cavernicola</name>
    <dbReference type="NCBI Taxonomy" id="176166"/>
    <lineage>
        <taxon>Eukaryota</taxon>
        <taxon>Fungi</taxon>
        <taxon>Dikarya</taxon>
        <taxon>Ascomycota</taxon>
        <taxon>Pezizomycotina</taxon>
        <taxon>Eurotiomycetes</taxon>
        <taxon>Eurotiomycetidae</taxon>
        <taxon>Eurotiales</taxon>
        <taxon>Aspergillaceae</taxon>
        <taxon>Aspergillus</taxon>
        <taxon>Aspergillus subgen. Nidulantes</taxon>
    </lineage>
</organism>
<dbReference type="Pfam" id="PF06985">
    <property type="entry name" value="HET"/>
    <property type="match status" value="1"/>
</dbReference>